<keyword evidence="7" id="KW-0547">Nucleotide-binding</keyword>
<dbReference type="InterPro" id="IPR046884">
    <property type="entry name" value="MnmA-like_central"/>
</dbReference>
<comment type="function">
    <text evidence="1">Catalyzes the 2-thiolation of uridine at the wobble position (U34) of mitochondrial tRNA(Lys), tRNA(Glu) and tRNA(Gln). Required for the formation of 5-taurinomethyl-2-thiouridine (tm5s2U) of mitochondrial tRNA(Lys), tRNA(Glu), and tRNA(Gln) at the wobble position. ATP is required to activate the C2 atom of the wobble base.</text>
</comment>
<feature type="transmembrane region" description="Helical" evidence="12">
    <location>
        <begin position="20"/>
        <end position="40"/>
    </location>
</feature>
<evidence type="ECO:0000256" key="3">
    <source>
        <dbReference type="ARBA" id="ARBA00011953"/>
    </source>
</evidence>
<evidence type="ECO:0000256" key="2">
    <source>
        <dbReference type="ARBA" id="ARBA00006191"/>
    </source>
</evidence>
<evidence type="ECO:0000313" key="15">
    <source>
        <dbReference type="Proteomes" id="UP001489004"/>
    </source>
</evidence>
<evidence type="ECO:0000259" key="13">
    <source>
        <dbReference type="Pfam" id="PF20259"/>
    </source>
</evidence>
<evidence type="ECO:0000256" key="6">
    <source>
        <dbReference type="ARBA" id="ARBA00022694"/>
    </source>
</evidence>
<evidence type="ECO:0000256" key="7">
    <source>
        <dbReference type="ARBA" id="ARBA00022741"/>
    </source>
</evidence>
<dbReference type="Pfam" id="PF20259">
    <property type="entry name" value="tRNA_Me_trans_M"/>
    <property type="match status" value="1"/>
</dbReference>
<dbReference type="EC" id="2.8.1.14" evidence="3"/>
<comment type="catalytic activity">
    <reaction evidence="11">
        <text>5-taurinomethyluridine(34) in tRNA + S-sulfanyl-L-cysteinyl-[protein] + AH2 + ATP = 5-taurinomethyl-2-thiouridine(34) in tRNA + L-cysteinyl-[protein] + A + AMP + diphosphate + H(+)</text>
        <dbReference type="Rhea" id="RHEA:47040"/>
        <dbReference type="Rhea" id="RHEA-COMP:10131"/>
        <dbReference type="Rhea" id="RHEA-COMP:11726"/>
        <dbReference type="Rhea" id="RHEA-COMP:11732"/>
        <dbReference type="Rhea" id="RHEA-COMP:11733"/>
        <dbReference type="ChEBI" id="CHEBI:13193"/>
        <dbReference type="ChEBI" id="CHEBI:15378"/>
        <dbReference type="ChEBI" id="CHEBI:17499"/>
        <dbReference type="ChEBI" id="CHEBI:29950"/>
        <dbReference type="ChEBI" id="CHEBI:30616"/>
        <dbReference type="ChEBI" id="CHEBI:33019"/>
        <dbReference type="ChEBI" id="CHEBI:61963"/>
        <dbReference type="ChEBI" id="CHEBI:87171"/>
        <dbReference type="ChEBI" id="CHEBI:87172"/>
        <dbReference type="ChEBI" id="CHEBI:456215"/>
        <dbReference type="EC" id="2.8.1.14"/>
    </reaction>
</comment>
<keyword evidence="5" id="KW-0808">Transferase</keyword>
<dbReference type="InterPro" id="IPR014729">
    <property type="entry name" value="Rossmann-like_a/b/a_fold"/>
</dbReference>
<dbReference type="GO" id="GO:0002143">
    <property type="term" value="P:tRNA wobble position uridine thiolation"/>
    <property type="evidence" value="ECO:0007669"/>
    <property type="project" value="TreeGrafter"/>
</dbReference>
<keyword evidence="6" id="KW-0819">tRNA processing</keyword>
<dbReference type="PANTHER" id="PTHR11933">
    <property type="entry name" value="TRNA 5-METHYLAMINOMETHYL-2-THIOURIDYLATE -METHYLTRANSFERASE"/>
    <property type="match status" value="1"/>
</dbReference>
<dbReference type="InterPro" id="IPR023382">
    <property type="entry name" value="MnmA-like_central_sf"/>
</dbReference>
<keyword evidence="9" id="KW-0694">RNA-binding</keyword>
<protein>
    <recommendedName>
        <fullName evidence="3">tRNA-5-taurinomethyluridine 2-sulfurtransferase</fullName>
        <ecNumber evidence="3">2.8.1.14</ecNumber>
    </recommendedName>
</protein>
<dbReference type="NCBIfam" id="NF001138">
    <property type="entry name" value="PRK00143.1"/>
    <property type="match status" value="1"/>
</dbReference>
<keyword evidence="8" id="KW-0067">ATP-binding</keyword>
<name>A0AAW1NZB8_9CHLO</name>
<keyword evidence="15" id="KW-1185">Reference proteome</keyword>
<evidence type="ECO:0000256" key="10">
    <source>
        <dbReference type="ARBA" id="ARBA00023157"/>
    </source>
</evidence>
<dbReference type="EMBL" id="JALJOR010000021">
    <property type="protein sequence ID" value="KAK9803395.1"/>
    <property type="molecule type" value="Genomic_DNA"/>
</dbReference>
<comment type="caution">
    <text evidence="14">The sequence shown here is derived from an EMBL/GenBank/DDBJ whole genome shotgun (WGS) entry which is preliminary data.</text>
</comment>
<keyword evidence="4" id="KW-0820">tRNA-binding</keyword>
<dbReference type="NCBIfam" id="TIGR00420">
    <property type="entry name" value="trmU"/>
    <property type="match status" value="1"/>
</dbReference>
<dbReference type="SUPFAM" id="SSF52402">
    <property type="entry name" value="Adenine nucleotide alpha hydrolases-like"/>
    <property type="match status" value="1"/>
</dbReference>
<keyword evidence="12" id="KW-0812">Transmembrane</keyword>
<keyword evidence="12" id="KW-1133">Transmembrane helix</keyword>
<feature type="transmembrane region" description="Helical" evidence="12">
    <location>
        <begin position="52"/>
        <end position="71"/>
    </location>
</feature>
<dbReference type="Gene3D" id="3.40.50.620">
    <property type="entry name" value="HUPs"/>
    <property type="match status" value="1"/>
</dbReference>
<sequence>MWLEDVVYGALAKGVNKPTVVVLNVALVSCIFCLVCLLAISCLSAPALAPHVGFMIFLATALTVTVNWFLAQRKCVTAVEIGSLRPYLARRSMASAAKSAGAARGKTVAVAVSGGVDSAVAAMLLKQQGHDVVGVFMRNWDEGEETGNGNCSVEQDCRDAQRVCRHLDLPFYEADFVERYWHEVFLDFVAQCGRGLTPNPDLPCNRRIKFDALRKFAEGLGADTLATGHYARLAHSGEGKPPLLLRGVDSSKDQSYFLASVHGDALRNVLFPLGALRKADVRSMAAEAGLAAASRRSSAGICFIGRRNFGDFISQYVAPMPGRFVEVGSGCDLGPCAKLAAITHGQRAGIGGAADRMYVVGKDVPQRIVYVARGGDHAALFTNTALLHEPHWISGAAPVALMEAPGMDCSYKARYRQEVHQCEEQGLEVPAACLTD</sequence>
<evidence type="ECO:0000256" key="1">
    <source>
        <dbReference type="ARBA" id="ARBA00003986"/>
    </source>
</evidence>
<dbReference type="FunFam" id="3.40.50.620:FF:000115">
    <property type="entry name" value="tRNA-specific 2-thiouridylase MnmA"/>
    <property type="match status" value="1"/>
</dbReference>
<dbReference type="AlphaFoldDB" id="A0AAW1NZB8"/>
<proteinExistence type="inferred from homology"/>
<reference evidence="14 15" key="1">
    <citation type="journal article" date="2024" name="Nat. Commun.">
        <title>Phylogenomics reveals the evolutionary origins of lichenization in chlorophyte algae.</title>
        <authorList>
            <person name="Puginier C."/>
            <person name="Libourel C."/>
            <person name="Otte J."/>
            <person name="Skaloud P."/>
            <person name="Haon M."/>
            <person name="Grisel S."/>
            <person name="Petersen M."/>
            <person name="Berrin J.G."/>
            <person name="Delaux P.M."/>
            <person name="Dal Grande F."/>
            <person name="Keller J."/>
        </authorList>
    </citation>
    <scope>NUCLEOTIDE SEQUENCE [LARGE SCALE GENOMIC DNA]</scope>
    <source>
        <strain evidence="14 15">SAG 2043</strain>
    </source>
</reference>
<evidence type="ECO:0000256" key="4">
    <source>
        <dbReference type="ARBA" id="ARBA00022555"/>
    </source>
</evidence>
<dbReference type="GO" id="GO:0061708">
    <property type="term" value="F:tRNA-5-taurinomethyluridine 2-sulfurtransferase"/>
    <property type="evidence" value="ECO:0007669"/>
    <property type="project" value="UniProtKB-EC"/>
</dbReference>
<evidence type="ECO:0000256" key="12">
    <source>
        <dbReference type="SAM" id="Phobius"/>
    </source>
</evidence>
<accession>A0AAW1NZB8</accession>
<dbReference type="Proteomes" id="UP001489004">
    <property type="component" value="Unassembled WGS sequence"/>
</dbReference>
<evidence type="ECO:0000256" key="11">
    <source>
        <dbReference type="ARBA" id="ARBA00049564"/>
    </source>
</evidence>
<organism evidence="14 15">
    <name type="scientific">[Myrmecia] bisecta</name>
    <dbReference type="NCBI Taxonomy" id="41462"/>
    <lineage>
        <taxon>Eukaryota</taxon>
        <taxon>Viridiplantae</taxon>
        <taxon>Chlorophyta</taxon>
        <taxon>core chlorophytes</taxon>
        <taxon>Trebouxiophyceae</taxon>
        <taxon>Trebouxiales</taxon>
        <taxon>Trebouxiaceae</taxon>
        <taxon>Myrmecia</taxon>
    </lineage>
</organism>
<evidence type="ECO:0000256" key="9">
    <source>
        <dbReference type="ARBA" id="ARBA00022884"/>
    </source>
</evidence>
<dbReference type="GO" id="GO:0000049">
    <property type="term" value="F:tRNA binding"/>
    <property type="evidence" value="ECO:0007669"/>
    <property type="project" value="UniProtKB-KW"/>
</dbReference>
<dbReference type="PANTHER" id="PTHR11933:SF5">
    <property type="entry name" value="MITOCHONDRIAL TRNA-SPECIFIC 2-THIOURIDYLASE 1"/>
    <property type="match status" value="1"/>
</dbReference>
<keyword evidence="10" id="KW-1015">Disulfide bond</keyword>
<dbReference type="InterPro" id="IPR004506">
    <property type="entry name" value="MnmA-like"/>
</dbReference>
<dbReference type="CDD" id="cd01998">
    <property type="entry name" value="MnmA_TRMU-like"/>
    <property type="match status" value="1"/>
</dbReference>
<keyword evidence="12" id="KW-0472">Membrane</keyword>
<evidence type="ECO:0000256" key="5">
    <source>
        <dbReference type="ARBA" id="ARBA00022679"/>
    </source>
</evidence>
<dbReference type="GO" id="GO:0005524">
    <property type="term" value="F:ATP binding"/>
    <property type="evidence" value="ECO:0007669"/>
    <property type="project" value="UniProtKB-KW"/>
</dbReference>
<gene>
    <name evidence="14" type="ORF">WJX72_005352</name>
</gene>
<dbReference type="Gene3D" id="2.30.30.280">
    <property type="entry name" value="Adenine nucleotide alpha hydrolases-like domains"/>
    <property type="match status" value="1"/>
</dbReference>
<feature type="domain" description="tRNA-specific 2-thiouridylase MnmA-like central" evidence="13">
    <location>
        <begin position="311"/>
        <end position="373"/>
    </location>
</feature>
<dbReference type="Pfam" id="PF03054">
    <property type="entry name" value="tRNA_Me_trans"/>
    <property type="match status" value="1"/>
</dbReference>
<comment type="similarity">
    <text evidence="2">Belongs to the MnmA/TRMU family.</text>
</comment>
<evidence type="ECO:0000256" key="8">
    <source>
        <dbReference type="ARBA" id="ARBA00022840"/>
    </source>
</evidence>
<evidence type="ECO:0000313" key="14">
    <source>
        <dbReference type="EMBL" id="KAK9803395.1"/>
    </source>
</evidence>